<name>A0A820N3E8_9BILA</name>
<gene>
    <name evidence="1" type="ORF">FNK824_LOCUS43320</name>
</gene>
<sequence length="106" mass="12935">MQYEEQEYSKLVNIFTDEQTLIERLRHDILLTYRHDLPITISRLHDIRTEQSLMSLDKNEYTFLWNQAFIHYLVSDSNVDMNELKKNMIEQQKEKYSTFLSRTNSR</sequence>
<dbReference type="AlphaFoldDB" id="A0A820N3E8"/>
<organism evidence="1 2">
    <name type="scientific">Rotaria sordida</name>
    <dbReference type="NCBI Taxonomy" id="392033"/>
    <lineage>
        <taxon>Eukaryota</taxon>
        <taxon>Metazoa</taxon>
        <taxon>Spiralia</taxon>
        <taxon>Gnathifera</taxon>
        <taxon>Rotifera</taxon>
        <taxon>Eurotatoria</taxon>
        <taxon>Bdelloidea</taxon>
        <taxon>Philodinida</taxon>
        <taxon>Philodinidae</taxon>
        <taxon>Rotaria</taxon>
    </lineage>
</organism>
<accession>A0A820N3E8</accession>
<reference evidence="1" key="1">
    <citation type="submission" date="2021-02" db="EMBL/GenBank/DDBJ databases">
        <authorList>
            <person name="Nowell W R."/>
        </authorList>
    </citation>
    <scope>NUCLEOTIDE SEQUENCE</scope>
</reference>
<dbReference type="EMBL" id="CAJOBE010059242">
    <property type="protein sequence ID" value="CAF4381358.1"/>
    <property type="molecule type" value="Genomic_DNA"/>
</dbReference>
<proteinExistence type="predicted"/>
<evidence type="ECO:0000313" key="2">
    <source>
        <dbReference type="Proteomes" id="UP000663874"/>
    </source>
</evidence>
<comment type="caution">
    <text evidence="1">The sequence shown here is derived from an EMBL/GenBank/DDBJ whole genome shotgun (WGS) entry which is preliminary data.</text>
</comment>
<dbReference type="Proteomes" id="UP000663874">
    <property type="component" value="Unassembled WGS sequence"/>
</dbReference>
<protein>
    <submittedName>
        <fullName evidence="1">Uncharacterized protein</fullName>
    </submittedName>
</protein>
<evidence type="ECO:0000313" key="1">
    <source>
        <dbReference type="EMBL" id="CAF4381358.1"/>
    </source>
</evidence>